<dbReference type="InterPro" id="IPR038056">
    <property type="entry name" value="YjbR-like_sf"/>
</dbReference>
<evidence type="ECO:0008006" key="3">
    <source>
        <dbReference type="Google" id="ProtNLM"/>
    </source>
</evidence>
<dbReference type="Proteomes" id="UP000618754">
    <property type="component" value="Unassembled WGS sequence"/>
</dbReference>
<dbReference type="InterPro" id="IPR058532">
    <property type="entry name" value="YjbR/MT2646/Rv2570-like"/>
</dbReference>
<accession>A0ABR7WZJ1</accession>
<evidence type="ECO:0000313" key="1">
    <source>
        <dbReference type="EMBL" id="MBD1383757.1"/>
    </source>
</evidence>
<sequence length="110" mass="12620">MDTNVFIYLEFLRKTLLPLPGVTEKLAYGTPAFYTGKKLFARIKEDGETLVITSAERDKWIGLYPDVYFITDHYLNYDYVLAHLAKAAPEQLRDVLLIAYRIRATKKTGG</sequence>
<dbReference type="Pfam" id="PF04237">
    <property type="entry name" value="YjbR"/>
    <property type="match status" value="1"/>
</dbReference>
<dbReference type="RefSeq" id="WP_191173677.1">
    <property type="nucleotide sequence ID" value="NZ_JACWMW010000001.1"/>
</dbReference>
<comment type="caution">
    <text evidence="1">The sequence shown here is derived from an EMBL/GenBank/DDBJ whole genome shotgun (WGS) entry which is preliminary data.</text>
</comment>
<dbReference type="EMBL" id="JACWMW010000001">
    <property type="protein sequence ID" value="MBD1383757.1"/>
    <property type="molecule type" value="Genomic_DNA"/>
</dbReference>
<protein>
    <recommendedName>
        <fullName evidence="3">MmcQ/YjbR family DNA-binding protein</fullName>
    </recommendedName>
</protein>
<dbReference type="SUPFAM" id="SSF142906">
    <property type="entry name" value="YjbR-like"/>
    <property type="match status" value="1"/>
</dbReference>
<evidence type="ECO:0000313" key="2">
    <source>
        <dbReference type="Proteomes" id="UP000618754"/>
    </source>
</evidence>
<organism evidence="1 2">
    <name type="scientific">Mucilaginibacter rigui</name>
    <dbReference type="NCBI Taxonomy" id="534635"/>
    <lineage>
        <taxon>Bacteria</taxon>
        <taxon>Pseudomonadati</taxon>
        <taxon>Bacteroidota</taxon>
        <taxon>Sphingobacteriia</taxon>
        <taxon>Sphingobacteriales</taxon>
        <taxon>Sphingobacteriaceae</taxon>
        <taxon>Mucilaginibacter</taxon>
    </lineage>
</organism>
<proteinExistence type="predicted"/>
<keyword evidence="2" id="KW-1185">Reference proteome</keyword>
<name>A0ABR7WZJ1_9SPHI</name>
<reference evidence="1 2" key="1">
    <citation type="submission" date="2020-09" db="EMBL/GenBank/DDBJ databases">
        <title>Novel species of Mucilaginibacter isolated from a glacier on the Tibetan Plateau.</title>
        <authorList>
            <person name="Liu Q."/>
            <person name="Xin Y.-H."/>
        </authorList>
    </citation>
    <scope>NUCLEOTIDE SEQUENCE [LARGE SCALE GENOMIC DNA]</scope>
    <source>
        <strain evidence="1 2">CGMCC 1.13878</strain>
    </source>
</reference>
<gene>
    <name evidence="1" type="ORF">IDJ75_00585</name>
</gene>